<dbReference type="AlphaFoldDB" id="A0A3D9SWF9"/>
<keyword evidence="3" id="KW-1185">Reference proteome</keyword>
<accession>A0A3D9SWF9</accession>
<evidence type="ECO:0000256" key="1">
    <source>
        <dbReference type="SAM" id="Coils"/>
    </source>
</evidence>
<proteinExistence type="predicted"/>
<dbReference type="OrthoDB" id="3436846at2"/>
<dbReference type="RefSeq" id="WP_116025446.1">
    <property type="nucleotide sequence ID" value="NZ_QTTT01000001.1"/>
</dbReference>
<sequence>MARHLFGGIADFVVGAGDEVTVGSLTGLQNLLVPDQDVTFWTAPSGGVQYTDLLDLTDTPIPDGTLTTGSTGAYPQFRGPDGVTLMYADAGGARRAVVAVDLGADIASLLQRLAELEATVAEQQSLLTYALYGLRYDPGAGAYPSVPAELAGQQYLIWIGPPAPSGARTKDIHIDTVE</sequence>
<keyword evidence="1" id="KW-0175">Coiled coil</keyword>
<feature type="coiled-coil region" evidence="1">
    <location>
        <begin position="99"/>
        <end position="126"/>
    </location>
</feature>
<comment type="caution">
    <text evidence="2">The sequence shown here is derived from an EMBL/GenBank/DDBJ whole genome shotgun (WGS) entry which is preliminary data.</text>
</comment>
<gene>
    <name evidence="2" type="ORF">DFJ69_5806</name>
</gene>
<evidence type="ECO:0000313" key="3">
    <source>
        <dbReference type="Proteomes" id="UP000256661"/>
    </source>
</evidence>
<reference evidence="2 3" key="1">
    <citation type="submission" date="2018-08" db="EMBL/GenBank/DDBJ databases">
        <title>Sequencing the genomes of 1000 actinobacteria strains.</title>
        <authorList>
            <person name="Klenk H.-P."/>
        </authorList>
    </citation>
    <scope>NUCLEOTIDE SEQUENCE [LARGE SCALE GENOMIC DNA]</scope>
    <source>
        <strain evidence="2 3">DSM 43927</strain>
    </source>
</reference>
<dbReference type="EMBL" id="QTTT01000001">
    <property type="protein sequence ID" value="REF00277.1"/>
    <property type="molecule type" value="Genomic_DNA"/>
</dbReference>
<name>A0A3D9SWF9_9ACTN</name>
<protein>
    <submittedName>
        <fullName evidence="2">Uncharacterized protein</fullName>
    </submittedName>
</protein>
<organism evidence="2 3">
    <name type="scientific">Thermomonospora umbrina</name>
    <dbReference type="NCBI Taxonomy" id="111806"/>
    <lineage>
        <taxon>Bacteria</taxon>
        <taxon>Bacillati</taxon>
        <taxon>Actinomycetota</taxon>
        <taxon>Actinomycetes</taxon>
        <taxon>Streptosporangiales</taxon>
        <taxon>Thermomonosporaceae</taxon>
        <taxon>Thermomonospora</taxon>
    </lineage>
</organism>
<dbReference type="Proteomes" id="UP000256661">
    <property type="component" value="Unassembled WGS sequence"/>
</dbReference>
<evidence type="ECO:0000313" key="2">
    <source>
        <dbReference type="EMBL" id="REF00277.1"/>
    </source>
</evidence>